<evidence type="ECO:0000313" key="2">
    <source>
        <dbReference type="Proteomes" id="UP000693672"/>
    </source>
</evidence>
<reference evidence="1" key="1">
    <citation type="submission" date="2021-06" db="EMBL/GenBank/DDBJ databases">
        <authorList>
            <person name="Criscuolo A."/>
        </authorList>
    </citation>
    <scope>NUCLEOTIDE SEQUENCE</scope>
    <source>
        <strain evidence="1">CIP111600</strain>
    </source>
</reference>
<gene>
    <name evidence="1" type="ORF">PAESOLCIP111_02456</name>
</gene>
<comment type="caution">
    <text evidence="1">The sequence shown here is derived from an EMBL/GenBank/DDBJ whole genome shotgun (WGS) entry which is preliminary data.</text>
</comment>
<protein>
    <submittedName>
        <fullName evidence="1">Uncharacterized protein</fullName>
    </submittedName>
</protein>
<keyword evidence="2" id="KW-1185">Reference proteome</keyword>
<dbReference type="Proteomes" id="UP000693672">
    <property type="component" value="Unassembled WGS sequence"/>
</dbReference>
<dbReference type="EMBL" id="CAJVAS010000009">
    <property type="protein sequence ID" value="CAG7622898.1"/>
    <property type="molecule type" value="Genomic_DNA"/>
</dbReference>
<name>A0A916NX64_9BACL</name>
<dbReference type="AlphaFoldDB" id="A0A916NX64"/>
<evidence type="ECO:0000313" key="1">
    <source>
        <dbReference type="EMBL" id="CAG7622898.1"/>
    </source>
</evidence>
<organism evidence="1 2">
    <name type="scientific">Paenibacillus solanacearum</name>
    <dbReference type="NCBI Taxonomy" id="2048548"/>
    <lineage>
        <taxon>Bacteria</taxon>
        <taxon>Bacillati</taxon>
        <taxon>Bacillota</taxon>
        <taxon>Bacilli</taxon>
        <taxon>Bacillales</taxon>
        <taxon>Paenibacillaceae</taxon>
        <taxon>Paenibacillus</taxon>
    </lineage>
</organism>
<accession>A0A916NX64</accession>
<sequence length="38" mass="4053">MAITVVVPFSYNEGSIFLGSARKMPALGGRTVRVGPSW</sequence>
<proteinExistence type="predicted"/>